<dbReference type="InterPro" id="IPR003012">
    <property type="entry name" value="Tet_transcr_reg_TetR"/>
</dbReference>
<evidence type="ECO:0000256" key="4">
    <source>
        <dbReference type="ARBA" id="ARBA00023163"/>
    </source>
</evidence>
<comment type="caution">
    <text evidence="7">The sequence shown here is derived from an EMBL/GenBank/DDBJ whole genome shotgun (WGS) entry which is preliminary data.</text>
</comment>
<evidence type="ECO:0000256" key="5">
    <source>
        <dbReference type="PROSITE-ProRule" id="PRU00335"/>
    </source>
</evidence>
<evidence type="ECO:0000313" key="8">
    <source>
        <dbReference type="Proteomes" id="UP000450676"/>
    </source>
</evidence>
<dbReference type="InterPro" id="IPR036271">
    <property type="entry name" value="Tet_transcr_reg_TetR-rel_C_sf"/>
</dbReference>
<protein>
    <submittedName>
        <fullName evidence="7">TetR family transcriptional regulator</fullName>
    </submittedName>
</protein>
<dbReference type="RefSeq" id="WP_161070704.1">
    <property type="nucleotide sequence ID" value="NZ_CP086370.1"/>
</dbReference>
<dbReference type="InterPro" id="IPR009057">
    <property type="entry name" value="Homeodomain-like_sf"/>
</dbReference>
<keyword evidence="8" id="KW-1185">Reference proteome</keyword>
<keyword evidence="3 5" id="KW-0238">DNA-binding</keyword>
<dbReference type="GO" id="GO:0000976">
    <property type="term" value="F:transcription cis-regulatory region binding"/>
    <property type="evidence" value="ECO:0007669"/>
    <property type="project" value="TreeGrafter"/>
</dbReference>
<dbReference type="Gene3D" id="1.10.357.10">
    <property type="entry name" value="Tetracycline Repressor, domain 2"/>
    <property type="match status" value="1"/>
</dbReference>
<reference evidence="7 8" key="1">
    <citation type="submission" date="2019-12" db="EMBL/GenBank/DDBJ databases">
        <title>Novel species isolated from a subtropical stream in China.</title>
        <authorList>
            <person name="Lu H."/>
        </authorList>
    </citation>
    <scope>NUCLEOTIDE SEQUENCE [LARGE SCALE GENOMIC DNA]</scope>
    <source>
        <strain evidence="7 8">FT127W</strain>
    </source>
</reference>
<evidence type="ECO:0000256" key="3">
    <source>
        <dbReference type="ARBA" id="ARBA00023125"/>
    </source>
</evidence>
<dbReference type="Pfam" id="PF00440">
    <property type="entry name" value="TetR_N"/>
    <property type="match status" value="1"/>
</dbReference>
<dbReference type="SUPFAM" id="SSF46689">
    <property type="entry name" value="Homeodomain-like"/>
    <property type="match status" value="1"/>
</dbReference>
<name>A0A7X4H7W7_9BURK</name>
<dbReference type="GO" id="GO:0046677">
    <property type="term" value="P:response to antibiotic"/>
    <property type="evidence" value="ECO:0007669"/>
    <property type="project" value="InterPro"/>
</dbReference>
<dbReference type="PANTHER" id="PTHR30055">
    <property type="entry name" value="HTH-TYPE TRANSCRIPTIONAL REGULATOR RUTR"/>
    <property type="match status" value="1"/>
</dbReference>
<feature type="domain" description="HTH tetR-type" evidence="6">
    <location>
        <begin position="14"/>
        <end position="74"/>
    </location>
</feature>
<dbReference type="SUPFAM" id="SSF48498">
    <property type="entry name" value="Tetracyclin repressor-like, C-terminal domain"/>
    <property type="match status" value="1"/>
</dbReference>
<dbReference type="GO" id="GO:0045892">
    <property type="term" value="P:negative regulation of DNA-templated transcription"/>
    <property type="evidence" value="ECO:0007669"/>
    <property type="project" value="InterPro"/>
</dbReference>
<organism evidence="7 8">
    <name type="scientific">Pseudoduganella aquatica</name>
    <dbReference type="NCBI Taxonomy" id="2660641"/>
    <lineage>
        <taxon>Bacteria</taxon>
        <taxon>Pseudomonadati</taxon>
        <taxon>Pseudomonadota</taxon>
        <taxon>Betaproteobacteria</taxon>
        <taxon>Burkholderiales</taxon>
        <taxon>Oxalobacteraceae</taxon>
        <taxon>Telluria group</taxon>
        <taxon>Pseudoduganella</taxon>
    </lineage>
</organism>
<dbReference type="InterPro" id="IPR001647">
    <property type="entry name" value="HTH_TetR"/>
</dbReference>
<keyword evidence="4" id="KW-0804">Transcription</keyword>
<dbReference type="PANTHER" id="PTHR30055:SF151">
    <property type="entry name" value="TRANSCRIPTIONAL REGULATORY PROTEIN"/>
    <property type="match status" value="1"/>
</dbReference>
<accession>A0A7X4H7W7</accession>
<dbReference type="PROSITE" id="PS50977">
    <property type="entry name" value="HTH_TETR_2"/>
    <property type="match status" value="1"/>
</dbReference>
<dbReference type="PRINTS" id="PR00400">
    <property type="entry name" value="TETREPRESSOR"/>
</dbReference>
<evidence type="ECO:0000313" key="7">
    <source>
        <dbReference type="EMBL" id="MYN06330.1"/>
    </source>
</evidence>
<dbReference type="EMBL" id="WWCU01000002">
    <property type="protein sequence ID" value="MYN06330.1"/>
    <property type="molecule type" value="Genomic_DNA"/>
</dbReference>
<keyword evidence="2" id="KW-0805">Transcription regulation</keyword>
<dbReference type="GO" id="GO:0003700">
    <property type="term" value="F:DNA-binding transcription factor activity"/>
    <property type="evidence" value="ECO:0007669"/>
    <property type="project" value="TreeGrafter"/>
</dbReference>
<evidence type="ECO:0000256" key="1">
    <source>
        <dbReference type="ARBA" id="ARBA00002856"/>
    </source>
</evidence>
<proteinExistence type="predicted"/>
<feature type="DNA-binding region" description="H-T-H motif" evidence="5">
    <location>
        <begin position="37"/>
        <end position="56"/>
    </location>
</feature>
<gene>
    <name evidence="7" type="ORF">GTP77_03165</name>
</gene>
<comment type="function">
    <text evidence="1">TetR is the repressor of the tetracycline resistance element; its N-terminal region forms a helix-turn-helix structure and binds DNA. Binding of tetracycline to TetR reduces the repressor affinity for the tetracycline resistance gene (tetA) promoter operator sites.</text>
</comment>
<dbReference type="InterPro" id="IPR050109">
    <property type="entry name" value="HTH-type_TetR-like_transc_reg"/>
</dbReference>
<dbReference type="AlphaFoldDB" id="A0A7X4H7W7"/>
<dbReference type="Gene3D" id="1.10.10.60">
    <property type="entry name" value="Homeodomain-like"/>
    <property type="match status" value="1"/>
</dbReference>
<dbReference type="Proteomes" id="UP000450676">
    <property type="component" value="Unassembled WGS sequence"/>
</dbReference>
<evidence type="ECO:0000256" key="2">
    <source>
        <dbReference type="ARBA" id="ARBA00023015"/>
    </source>
</evidence>
<sequence length="224" mass="23731">MVKNTRRTQRGEASLSRDSIIEQSIALLDSSGESGLTFRALSEQLGTGAGAIYWHVANKGDLLNAACDSIVAQAMAAAVDGATPKEKIRAAGLAIFDAIDAHPWVGAELARSPGKMPMVRILEGIGRQVGALGVPDRALWQTASALLHYILGVAGQNAANAQFAREHEADRTDFLGAVADDWSKLDAVEYAFTRSMAAHLRDHDDRSDFLAGIDLILAGIAPAL</sequence>
<evidence type="ECO:0000259" key="6">
    <source>
        <dbReference type="PROSITE" id="PS50977"/>
    </source>
</evidence>